<dbReference type="GO" id="GO:0045892">
    <property type="term" value="P:negative regulation of DNA-templated transcription"/>
    <property type="evidence" value="ECO:0007669"/>
    <property type="project" value="UniProtKB-ARBA"/>
</dbReference>
<organism evidence="8 9">
    <name type="scientific">Deinococcus hopiensis KR-140</name>
    <dbReference type="NCBI Taxonomy" id="695939"/>
    <lineage>
        <taxon>Bacteria</taxon>
        <taxon>Thermotogati</taxon>
        <taxon>Deinococcota</taxon>
        <taxon>Deinococci</taxon>
        <taxon>Deinococcales</taxon>
        <taxon>Deinococcaceae</taxon>
        <taxon>Deinococcus</taxon>
    </lineage>
</organism>
<dbReference type="PANTHER" id="PTHR33677:SF4">
    <property type="entry name" value="COPPER-SENSING TRANSCRIPTIONAL REPRESSOR CSOR"/>
    <property type="match status" value="1"/>
</dbReference>
<dbReference type="GO" id="GO:0046872">
    <property type="term" value="F:metal ion binding"/>
    <property type="evidence" value="ECO:0007669"/>
    <property type="project" value="UniProtKB-KW"/>
</dbReference>
<sequence>MAKETTIPLPVEIPEEGTQGHEHAGHLCMPEDSRKRAARRLAIARGHLESIRRSLEDPHVYCVDVLRQIKAVQGALDGAAGVVLRGHLEAHVATAATRGDEKELVDELMDVFKYL</sequence>
<proteinExistence type="predicted"/>
<dbReference type="AlphaFoldDB" id="A0A1W1UTU4"/>
<comment type="subunit">
    <text evidence="2">Homodimer.</text>
</comment>
<evidence type="ECO:0000313" key="9">
    <source>
        <dbReference type="Proteomes" id="UP000192582"/>
    </source>
</evidence>
<reference evidence="8 9" key="1">
    <citation type="submission" date="2017-04" db="EMBL/GenBank/DDBJ databases">
        <authorList>
            <person name="Afonso C.L."/>
            <person name="Miller P.J."/>
            <person name="Scott M.A."/>
            <person name="Spackman E."/>
            <person name="Goraichik I."/>
            <person name="Dimitrov K.M."/>
            <person name="Suarez D.L."/>
            <person name="Swayne D.E."/>
        </authorList>
    </citation>
    <scope>NUCLEOTIDE SEQUENCE [LARGE SCALE GENOMIC DNA]</scope>
    <source>
        <strain evidence="8 9">KR-140</strain>
    </source>
</reference>
<dbReference type="Proteomes" id="UP000192582">
    <property type="component" value="Unassembled WGS sequence"/>
</dbReference>
<dbReference type="Pfam" id="PF02583">
    <property type="entry name" value="Trns_repr_metal"/>
    <property type="match status" value="1"/>
</dbReference>
<keyword evidence="8" id="KW-0238">DNA-binding</keyword>
<name>A0A1W1UTU4_9DEIO</name>
<evidence type="ECO:0000256" key="1">
    <source>
        <dbReference type="ARBA" id="ARBA00004496"/>
    </source>
</evidence>
<keyword evidence="3" id="KW-0963">Cytoplasm</keyword>
<protein>
    <recommendedName>
        <fullName evidence="5">Copper-sensing transcriptional repressor CsoR</fullName>
    </recommendedName>
    <alternativeName>
        <fullName evidence="6">Copper-sensitive operon repressor</fullName>
    </alternativeName>
</protein>
<comment type="subcellular location">
    <subcellularLocation>
        <location evidence="1">Cytoplasm</location>
    </subcellularLocation>
</comment>
<evidence type="ECO:0000256" key="7">
    <source>
        <dbReference type="SAM" id="MobiDB-lite"/>
    </source>
</evidence>
<keyword evidence="4" id="KW-0479">Metal-binding</keyword>
<dbReference type="InterPro" id="IPR038390">
    <property type="entry name" value="Metal_Tscrpt_repr_sf"/>
</dbReference>
<dbReference type="PANTHER" id="PTHR33677">
    <property type="entry name" value="TRANSCRIPTIONAL REPRESSOR FRMR-RELATED"/>
    <property type="match status" value="1"/>
</dbReference>
<dbReference type="GO" id="GO:0005737">
    <property type="term" value="C:cytoplasm"/>
    <property type="evidence" value="ECO:0007669"/>
    <property type="project" value="UniProtKB-SubCell"/>
</dbReference>
<evidence type="ECO:0000256" key="6">
    <source>
        <dbReference type="ARBA" id="ARBA00041544"/>
    </source>
</evidence>
<dbReference type="InterPro" id="IPR003735">
    <property type="entry name" value="Metal_Tscrpt_repr"/>
</dbReference>
<dbReference type="STRING" id="695939.SAMN00790413_05038"/>
<dbReference type="EMBL" id="FWWU01000007">
    <property type="protein sequence ID" value="SMB84221.1"/>
    <property type="molecule type" value="Genomic_DNA"/>
</dbReference>
<feature type="region of interest" description="Disordered" evidence="7">
    <location>
        <begin position="1"/>
        <end position="27"/>
    </location>
</feature>
<feature type="compositionally biased region" description="Basic and acidic residues" evidence="7">
    <location>
        <begin position="18"/>
        <end position="27"/>
    </location>
</feature>
<evidence type="ECO:0000256" key="5">
    <source>
        <dbReference type="ARBA" id="ARBA00039938"/>
    </source>
</evidence>
<dbReference type="GO" id="GO:0003677">
    <property type="term" value="F:DNA binding"/>
    <property type="evidence" value="ECO:0007669"/>
    <property type="project" value="UniProtKB-KW"/>
</dbReference>
<dbReference type="CDD" id="cd10151">
    <property type="entry name" value="TthCsoR-like_DUF156"/>
    <property type="match status" value="1"/>
</dbReference>
<dbReference type="Gene3D" id="1.20.58.1000">
    <property type="entry name" value="Metal-sensitive repressor, helix protomer"/>
    <property type="match status" value="1"/>
</dbReference>
<evidence type="ECO:0000256" key="2">
    <source>
        <dbReference type="ARBA" id="ARBA00011738"/>
    </source>
</evidence>
<accession>A0A1W1UTU4</accession>
<evidence type="ECO:0000256" key="4">
    <source>
        <dbReference type="ARBA" id="ARBA00022723"/>
    </source>
</evidence>
<evidence type="ECO:0000256" key="3">
    <source>
        <dbReference type="ARBA" id="ARBA00022490"/>
    </source>
</evidence>
<evidence type="ECO:0000313" key="8">
    <source>
        <dbReference type="EMBL" id="SMB84221.1"/>
    </source>
</evidence>
<keyword evidence="9" id="KW-1185">Reference proteome</keyword>
<gene>
    <name evidence="8" type="ORF">SAMN00790413_05038</name>
</gene>